<accession>A0ABN2BEY5</accession>
<dbReference type="Gene3D" id="2.40.30.10">
    <property type="entry name" value="Translation factors"/>
    <property type="match status" value="1"/>
</dbReference>
<sequence>MQHGHSPEVRRPERSGGRLTWRKATLLEARWETSSARTLVFDVPDWPGHLPGQHVDLRLTAEDGYTAQRSYSIASATGAAASGAAASGLAAPGGDGLGAGVVEITVQRLDDGEVSPFLADVYDVGQPIELRGPIGGWFVWRHTDPAPVQLVAGGSGIVPLMAMIRSRAAHGVRTPFRLLYSVRTPQDVIYANELRERARDDRGLDVQFIYTRVRGSRIGVADVNTHAWPADFAPAVFVCGPTGFVETAADVMVALGHDARSIRTERYG</sequence>
<dbReference type="InterPro" id="IPR039261">
    <property type="entry name" value="FNR_nucleotide-bd"/>
</dbReference>
<reference evidence="3 4" key="1">
    <citation type="journal article" date="2019" name="Int. J. Syst. Evol. Microbiol.">
        <title>The Global Catalogue of Microorganisms (GCM) 10K type strain sequencing project: providing services to taxonomists for standard genome sequencing and annotation.</title>
        <authorList>
            <consortium name="The Broad Institute Genomics Platform"/>
            <consortium name="The Broad Institute Genome Sequencing Center for Infectious Disease"/>
            <person name="Wu L."/>
            <person name="Ma J."/>
        </authorList>
    </citation>
    <scope>NUCLEOTIDE SEQUENCE [LARGE SCALE GENOMIC DNA]</scope>
    <source>
        <strain evidence="3 4">JCM 15933</strain>
    </source>
</reference>
<feature type="domain" description="FAD-binding FR-type" evidence="2">
    <location>
        <begin position="19"/>
        <end position="140"/>
    </location>
</feature>
<organism evidence="3 4">
    <name type="scientific">Dactylosporangium maewongense</name>
    <dbReference type="NCBI Taxonomy" id="634393"/>
    <lineage>
        <taxon>Bacteria</taxon>
        <taxon>Bacillati</taxon>
        <taxon>Actinomycetota</taxon>
        <taxon>Actinomycetes</taxon>
        <taxon>Micromonosporales</taxon>
        <taxon>Micromonosporaceae</taxon>
        <taxon>Dactylosporangium</taxon>
    </lineage>
</organism>
<dbReference type="Proteomes" id="UP001501470">
    <property type="component" value="Unassembled WGS sequence"/>
</dbReference>
<dbReference type="InterPro" id="IPR017927">
    <property type="entry name" value="FAD-bd_FR_type"/>
</dbReference>
<dbReference type="PRINTS" id="PR00371">
    <property type="entry name" value="FPNCR"/>
</dbReference>
<dbReference type="InterPro" id="IPR050415">
    <property type="entry name" value="MRET"/>
</dbReference>
<dbReference type="SUPFAM" id="SSF63380">
    <property type="entry name" value="Riboflavin synthase domain-like"/>
    <property type="match status" value="1"/>
</dbReference>
<dbReference type="InterPro" id="IPR001433">
    <property type="entry name" value="OxRdtase_FAD/NAD-bd"/>
</dbReference>
<gene>
    <name evidence="3" type="ORF">GCM10009827_066080</name>
</gene>
<dbReference type="Pfam" id="PF00175">
    <property type="entry name" value="NAD_binding_1"/>
    <property type="match status" value="1"/>
</dbReference>
<proteinExistence type="predicted"/>
<dbReference type="InterPro" id="IPR017938">
    <property type="entry name" value="Riboflavin_synthase-like_b-brl"/>
</dbReference>
<comment type="cofactor">
    <cofactor evidence="1">
        <name>FAD</name>
        <dbReference type="ChEBI" id="CHEBI:57692"/>
    </cofactor>
</comment>
<evidence type="ECO:0000313" key="3">
    <source>
        <dbReference type="EMBL" id="GAA1537966.1"/>
    </source>
</evidence>
<dbReference type="PANTHER" id="PTHR47354:SF5">
    <property type="entry name" value="PROTEIN RFBI"/>
    <property type="match status" value="1"/>
</dbReference>
<dbReference type="RefSeq" id="WP_425552324.1">
    <property type="nucleotide sequence ID" value="NZ_BAAAQD010000014.1"/>
</dbReference>
<dbReference type="InterPro" id="IPR001709">
    <property type="entry name" value="Flavoprot_Pyr_Nucl_cyt_Rdtase"/>
</dbReference>
<dbReference type="Gene3D" id="3.40.50.80">
    <property type="entry name" value="Nucleotide-binding domain of ferredoxin-NADP reductase (FNR) module"/>
    <property type="match status" value="1"/>
</dbReference>
<dbReference type="CDD" id="cd06217">
    <property type="entry name" value="FNR_iron_sulfur_binding_3"/>
    <property type="match status" value="1"/>
</dbReference>
<dbReference type="SUPFAM" id="SSF52343">
    <property type="entry name" value="Ferredoxin reductase-like, C-terminal NADP-linked domain"/>
    <property type="match status" value="1"/>
</dbReference>
<evidence type="ECO:0000313" key="4">
    <source>
        <dbReference type="Proteomes" id="UP001501470"/>
    </source>
</evidence>
<dbReference type="PANTHER" id="PTHR47354">
    <property type="entry name" value="NADH OXIDOREDUCTASE HCR"/>
    <property type="match status" value="1"/>
</dbReference>
<dbReference type="EMBL" id="BAAAQD010000014">
    <property type="protein sequence ID" value="GAA1537966.1"/>
    <property type="molecule type" value="Genomic_DNA"/>
</dbReference>
<evidence type="ECO:0000259" key="2">
    <source>
        <dbReference type="PROSITE" id="PS51384"/>
    </source>
</evidence>
<dbReference type="PROSITE" id="PS51384">
    <property type="entry name" value="FAD_FR"/>
    <property type="match status" value="1"/>
</dbReference>
<comment type="caution">
    <text evidence="3">The sequence shown here is derived from an EMBL/GenBank/DDBJ whole genome shotgun (WGS) entry which is preliminary data.</text>
</comment>
<protein>
    <submittedName>
        <fullName evidence="3">Ferredoxin reductase</fullName>
    </submittedName>
</protein>
<dbReference type="PRINTS" id="PR00406">
    <property type="entry name" value="CYTB5RDTASE"/>
</dbReference>
<name>A0ABN2BEY5_9ACTN</name>
<keyword evidence="4" id="KW-1185">Reference proteome</keyword>
<evidence type="ECO:0000256" key="1">
    <source>
        <dbReference type="ARBA" id="ARBA00001974"/>
    </source>
</evidence>